<feature type="domain" description="ABC transporter" evidence="4">
    <location>
        <begin position="4"/>
        <end position="225"/>
    </location>
</feature>
<dbReference type="Gene3D" id="3.40.50.300">
    <property type="entry name" value="P-loop containing nucleotide triphosphate hydrolases"/>
    <property type="match status" value="1"/>
</dbReference>
<comment type="caution">
    <text evidence="5">The sequence shown here is derived from an EMBL/GenBank/DDBJ whole genome shotgun (WGS) entry which is preliminary data.</text>
</comment>
<evidence type="ECO:0000256" key="1">
    <source>
        <dbReference type="ARBA" id="ARBA00022448"/>
    </source>
</evidence>
<evidence type="ECO:0000256" key="3">
    <source>
        <dbReference type="ARBA" id="ARBA00022840"/>
    </source>
</evidence>
<dbReference type="SMART" id="SM00382">
    <property type="entry name" value="AAA"/>
    <property type="match status" value="1"/>
</dbReference>
<keyword evidence="3 5" id="KW-0067">ATP-binding</keyword>
<dbReference type="GO" id="GO:0005524">
    <property type="term" value="F:ATP binding"/>
    <property type="evidence" value="ECO:0007669"/>
    <property type="project" value="UniProtKB-KW"/>
</dbReference>
<dbReference type="InterPro" id="IPR003593">
    <property type="entry name" value="AAA+_ATPase"/>
</dbReference>
<dbReference type="EMBL" id="DVNM01000020">
    <property type="protein sequence ID" value="HIU69077.1"/>
    <property type="molecule type" value="Genomic_DNA"/>
</dbReference>
<reference evidence="5" key="2">
    <citation type="journal article" date="2021" name="PeerJ">
        <title>Extensive microbial diversity within the chicken gut microbiome revealed by metagenomics and culture.</title>
        <authorList>
            <person name="Gilroy R."/>
            <person name="Ravi A."/>
            <person name="Getino M."/>
            <person name="Pursley I."/>
            <person name="Horton D.L."/>
            <person name="Alikhan N.F."/>
            <person name="Baker D."/>
            <person name="Gharbi K."/>
            <person name="Hall N."/>
            <person name="Watson M."/>
            <person name="Adriaenssens E.M."/>
            <person name="Foster-Nyarko E."/>
            <person name="Jarju S."/>
            <person name="Secka A."/>
            <person name="Antonio M."/>
            <person name="Oren A."/>
            <person name="Chaudhuri R.R."/>
            <person name="La Ragione R."/>
            <person name="Hildebrand F."/>
            <person name="Pallen M.J."/>
        </authorList>
    </citation>
    <scope>NUCLEOTIDE SEQUENCE</scope>
    <source>
        <strain evidence="5">CHK176-6737</strain>
    </source>
</reference>
<protein>
    <submittedName>
        <fullName evidence="5">ABC transporter ATP-binding protein</fullName>
    </submittedName>
</protein>
<evidence type="ECO:0000313" key="6">
    <source>
        <dbReference type="Proteomes" id="UP000824125"/>
    </source>
</evidence>
<dbReference type="GO" id="GO:0016887">
    <property type="term" value="F:ATP hydrolysis activity"/>
    <property type="evidence" value="ECO:0007669"/>
    <property type="project" value="InterPro"/>
</dbReference>
<keyword evidence="1" id="KW-0813">Transport</keyword>
<keyword evidence="2" id="KW-0547">Nucleotide-binding</keyword>
<dbReference type="AlphaFoldDB" id="A0A9D1SN44"/>
<dbReference type="PANTHER" id="PTHR42939:SF3">
    <property type="entry name" value="ABC TRANSPORTER ATP-BINDING COMPONENT"/>
    <property type="match status" value="1"/>
</dbReference>
<accession>A0A9D1SN44</accession>
<evidence type="ECO:0000256" key="2">
    <source>
        <dbReference type="ARBA" id="ARBA00022741"/>
    </source>
</evidence>
<dbReference type="CDD" id="cd03230">
    <property type="entry name" value="ABC_DR_subfamily_A"/>
    <property type="match status" value="1"/>
</dbReference>
<name>A0A9D1SN44_9FIRM</name>
<proteinExistence type="predicted"/>
<dbReference type="Proteomes" id="UP000824125">
    <property type="component" value="Unassembled WGS sequence"/>
</dbReference>
<dbReference type="Pfam" id="PF00005">
    <property type="entry name" value="ABC_tran"/>
    <property type="match status" value="1"/>
</dbReference>
<dbReference type="InterPro" id="IPR027417">
    <property type="entry name" value="P-loop_NTPase"/>
</dbReference>
<gene>
    <name evidence="5" type="ORF">IAD23_03890</name>
</gene>
<reference evidence="5" key="1">
    <citation type="submission" date="2020-10" db="EMBL/GenBank/DDBJ databases">
        <authorList>
            <person name="Gilroy R."/>
        </authorList>
    </citation>
    <scope>NUCLEOTIDE SEQUENCE</scope>
    <source>
        <strain evidence="5">CHK176-6737</strain>
    </source>
</reference>
<sequence>MNALEMQNVTKNYPGFSLADVSLSLPKGCILGLVGENGAGKSTLIRLLLGLARPDGGRISVLGQPAGALRDKLGIVFDEPAFSGYMTVDDIEKVMRAVHPAWNGRVFGDHIRRFGLPRDKKFTDFSRGMKMKTMIACALSHDPQLLVLDEPTSGLDPIVRDEILDVFNEFTRNAQNSILISSHIVSDLEKICDYIAFLHHGKLLFCAEKDALKDKYAVVHLTPGDFEAIDPAAVCGKKENRYFTDALVERAKVNPGIAAEPATLEDIILFMAKGAEK</sequence>
<evidence type="ECO:0000259" key="4">
    <source>
        <dbReference type="PROSITE" id="PS50893"/>
    </source>
</evidence>
<dbReference type="PROSITE" id="PS50893">
    <property type="entry name" value="ABC_TRANSPORTER_2"/>
    <property type="match status" value="1"/>
</dbReference>
<dbReference type="InterPro" id="IPR051782">
    <property type="entry name" value="ABC_Transporter_VariousFunc"/>
</dbReference>
<dbReference type="SUPFAM" id="SSF52540">
    <property type="entry name" value="P-loop containing nucleoside triphosphate hydrolases"/>
    <property type="match status" value="1"/>
</dbReference>
<organism evidence="5 6">
    <name type="scientific">Candidatus Scybalenecus merdavium</name>
    <dbReference type="NCBI Taxonomy" id="2840939"/>
    <lineage>
        <taxon>Bacteria</taxon>
        <taxon>Bacillati</taxon>
        <taxon>Bacillota</taxon>
        <taxon>Clostridia</taxon>
        <taxon>Eubacteriales</taxon>
        <taxon>Oscillospiraceae</taxon>
        <taxon>Oscillospiraceae incertae sedis</taxon>
        <taxon>Candidatus Scybalenecus</taxon>
    </lineage>
</organism>
<evidence type="ECO:0000313" key="5">
    <source>
        <dbReference type="EMBL" id="HIU69077.1"/>
    </source>
</evidence>
<dbReference type="PANTHER" id="PTHR42939">
    <property type="entry name" value="ABC TRANSPORTER ATP-BINDING PROTEIN ALBC-RELATED"/>
    <property type="match status" value="1"/>
</dbReference>
<dbReference type="InterPro" id="IPR003439">
    <property type="entry name" value="ABC_transporter-like_ATP-bd"/>
</dbReference>